<sequence length="158" mass="17573">MVVRLEERDPVALVQLEELYYADRQGSLFKPLSPGDPHDFPVITGLSREHFTPQGGGPSVLFGRILALLEVLKEAPPPLKSGSVAEIHVDPERGFTLYVNGLKSALDLGFDELPEKLQKFARVWPVLAQKGYLQRTGRINLDQPQRVLLSLTAMDDSK</sequence>
<protein>
    <submittedName>
        <fullName evidence="2">Cell division protein FtsQ</fullName>
    </submittedName>
</protein>
<comment type="caution">
    <text evidence="2">The sequence shown here is derived from an EMBL/GenBank/DDBJ whole genome shotgun (WGS) entry which is preliminary data.</text>
</comment>
<proteinExistence type="predicted"/>
<keyword evidence="2" id="KW-0131">Cell cycle</keyword>
<dbReference type="InterPro" id="IPR005548">
    <property type="entry name" value="Cell_div_FtsQ/DivIB_C"/>
</dbReference>
<name>A0A7V4G832_9BACT</name>
<feature type="domain" description="Cell division protein FtsQ/DivIB C-terminal" evidence="1">
    <location>
        <begin position="13"/>
        <end position="129"/>
    </location>
</feature>
<evidence type="ECO:0000313" key="2">
    <source>
        <dbReference type="EMBL" id="HGS05001.1"/>
    </source>
</evidence>
<keyword evidence="2" id="KW-0132">Cell division</keyword>
<reference evidence="2" key="1">
    <citation type="journal article" date="2020" name="mSystems">
        <title>Genome- and Community-Level Interaction Insights into Carbon Utilization and Element Cycling Functions of Hydrothermarchaeota in Hydrothermal Sediment.</title>
        <authorList>
            <person name="Zhou Z."/>
            <person name="Liu Y."/>
            <person name="Xu W."/>
            <person name="Pan J."/>
            <person name="Luo Z.H."/>
            <person name="Li M."/>
        </authorList>
    </citation>
    <scope>NUCLEOTIDE SEQUENCE [LARGE SCALE GENOMIC DNA]</scope>
    <source>
        <strain evidence="2">SpSt-548</strain>
    </source>
</reference>
<dbReference type="AlphaFoldDB" id="A0A7V4G832"/>
<dbReference type="EMBL" id="DSXI01000270">
    <property type="protein sequence ID" value="HGS05001.1"/>
    <property type="molecule type" value="Genomic_DNA"/>
</dbReference>
<dbReference type="Pfam" id="PF03799">
    <property type="entry name" value="FtsQ_DivIB_C"/>
    <property type="match status" value="1"/>
</dbReference>
<accession>A0A7V4G832</accession>
<organism evidence="2">
    <name type="scientific">Desulfobacca acetoxidans</name>
    <dbReference type="NCBI Taxonomy" id="60893"/>
    <lineage>
        <taxon>Bacteria</taxon>
        <taxon>Pseudomonadati</taxon>
        <taxon>Thermodesulfobacteriota</taxon>
        <taxon>Desulfobaccia</taxon>
        <taxon>Desulfobaccales</taxon>
        <taxon>Desulfobaccaceae</taxon>
        <taxon>Desulfobacca</taxon>
    </lineage>
</organism>
<gene>
    <name evidence="2" type="ORF">ENT08_04570</name>
</gene>
<dbReference type="GO" id="GO:0051301">
    <property type="term" value="P:cell division"/>
    <property type="evidence" value="ECO:0007669"/>
    <property type="project" value="UniProtKB-KW"/>
</dbReference>
<evidence type="ECO:0000259" key="1">
    <source>
        <dbReference type="Pfam" id="PF03799"/>
    </source>
</evidence>